<comment type="caution">
    <text evidence="11">The sequence shown here is derived from an EMBL/GenBank/DDBJ whole genome shotgun (WGS) entry which is preliminary data.</text>
</comment>
<dbReference type="CDD" id="cd04666">
    <property type="entry name" value="NUDIX_DIPP2_like_Nudt4"/>
    <property type="match status" value="1"/>
</dbReference>
<dbReference type="PROSITE" id="PS00893">
    <property type="entry name" value="NUDIX_BOX"/>
    <property type="match status" value="1"/>
</dbReference>
<evidence type="ECO:0000256" key="6">
    <source>
        <dbReference type="ARBA" id="ARBA00022729"/>
    </source>
</evidence>
<dbReference type="InterPro" id="IPR031825">
    <property type="entry name" value="RXLR"/>
</dbReference>
<dbReference type="PROSITE" id="PS51462">
    <property type="entry name" value="NUDIX"/>
    <property type="match status" value="1"/>
</dbReference>
<dbReference type="InterPro" id="IPR020084">
    <property type="entry name" value="NUDIX_hydrolase_CS"/>
</dbReference>
<feature type="chain" id="PRO_5045008703" description="RxLR effector protein" evidence="9">
    <location>
        <begin position="19"/>
        <end position="371"/>
    </location>
</feature>
<protein>
    <recommendedName>
        <fullName evidence="9">RxLR effector protein</fullName>
    </recommendedName>
</protein>
<evidence type="ECO:0000256" key="5">
    <source>
        <dbReference type="ARBA" id="ARBA00022723"/>
    </source>
</evidence>
<dbReference type="InterPro" id="IPR000086">
    <property type="entry name" value="NUDIX_hydrolase_dom"/>
</dbReference>
<dbReference type="PANTHER" id="PTHR12629:SF0">
    <property type="entry name" value="DIPHOSPHOINOSITOL-POLYPHOSPHATE DIPHOSPHATASE"/>
    <property type="match status" value="1"/>
</dbReference>
<evidence type="ECO:0000256" key="2">
    <source>
        <dbReference type="ARBA" id="ARBA00004613"/>
    </source>
</evidence>
<keyword evidence="8" id="KW-0460">Magnesium</keyword>
<evidence type="ECO:0000256" key="8">
    <source>
        <dbReference type="ARBA" id="ARBA00022842"/>
    </source>
</evidence>
<keyword evidence="7" id="KW-0378">Hydrolase</keyword>
<dbReference type="GO" id="GO:0005634">
    <property type="term" value="C:nucleus"/>
    <property type="evidence" value="ECO:0007669"/>
    <property type="project" value="TreeGrafter"/>
</dbReference>
<feature type="domain" description="Nudix hydrolase" evidence="10">
    <location>
        <begin position="217"/>
        <end position="344"/>
    </location>
</feature>
<comment type="cofactor">
    <cofactor evidence="1">
        <name>Mg(2+)</name>
        <dbReference type="ChEBI" id="CHEBI:18420"/>
    </cofactor>
</comment>
<dbReference type="SUPFAM" id="SSF55811">
    <property type="entry name" value="Nudix"/>
    <property type="match status" value="1"/>
</dbReference>
<organism evidence="11 12">
    <name type="scientific">Phytophthora cactorum</name>
    <dbReference type="NCBI Taxonomy" id="29920"/>
    <lineage>
        <taxon>Eukaryota</taxon>
        <taxon>Sar</taxon>
        <taxon>Stramenopiles</taxon>
        <taxon>Oomycota</taxon>
        <taxon>Peronosporomycetes</taxon>
        <taxon>Peronosporales</taxon>
        <taxon>Peronosporaceae</taxon>
        <taxon>Phytophthora</taxon>
    </lineage>
</organism>
<dbReference type="InterPro" id="IPR047198">
    <property type="entry name" value="DDP-like_NUDIX"/>
</dbReference>
<dbReference type="VEuPathDB" id="FungiDB:PC110_g8318"/>
<keyword evidence="6 9" id="KW-0732">Signal</keyword>
<dbReference type="Pfam" id="PF16810">
    <property type="entry name" value="RXLR"/>
    <property type="match status" value="1"/>
</dbReference>
<dbReference type="PANTHER" id="PTHR12629">
    <property type="entry name" value="DIPHOSPHOINOSITOL POLYPHOSPHATE PHOSPHOHYDROLASE"/>
    <property type="match status" value="1"/>
</dbReference>
<comment type="function">
    <text evidence="9">Effector that suppresses plant defense responses during pathogen infection.</text>
</comment>
<evidence type="ECO:0000256" key="7">
    <source>
        <dbReference type="ARBA" id="ARBA00022801"/>
    </source>
</evidence>
<comment type="subcellular location">
    <subcellularLocation>
        <location evidence="2 9">Secreted</location>
    </subcellularLocation>
</comment>
<dbReference type="Pfam" id="PF00293">
    <property type="entry name" value="NUDIX"/>
    <property type="match status" value="1"/>
</dbReference>
<dbReference type="OrthoDB" id="117663at2759"/>
<dbReference type="InterPro" id="IPR015797">
    <property type="entry name" value="NUDIX_hydrolase-like_dom_sf"/>
</dbReference>
<accession>A0A329SFF2</accession>
<dbReference type="GO" id="GO:0016462">
    <property type="term" value="F:pyrophosphatase activity"/>
    <property type="evidence" value="ECO:0007669"/>
    <property type="project" value="InterPro"/>
</dbReference>
<proteinExistence type="inferred from homology"/>
<comment type="domain">
    <text evidence="9">The RxLR-dEER motif acts to carry the protein into the host cell cytoplasm through binding to cell surface phosphatidylinositol-3-phosphate.</text>
</comment>
<keyword evidence="12" id="KW-1185">Reference proteome</keyword>
<evidence type="ECO:0000256" key="1">
    <source>
        <dbReference type="ARBA" id="ARBA00001946"/>
    </source>
</evidence>
<dbReference type="Proteomes" id="UP000251314">
    <property type="component" value="Unassembled WGS sequence"/>
</dbReference>
<evidence type="ECO:0000313" key="11">
    <source>
        <dbReference type="EMBL" id="RAW35400.1"/>
    </source>
</evidence>
<dbReference type="PROSITE" id="PS51257">
    <property type="entry name" value="PROKAR_LIPOPROTEIN"/>
    <property type="match status" value="1"/>
</dbReference>
<keyword evidence="5" id="KW-0479">Metal-binding</keyword>
<evidence type="ECO:0000256" key="3">
    <source>
        <dbReference type="ARBA" id="ARBA00010400"/>
    </source>
</evidence>
<dbReference type="GO" id="GO:0005737">
    <property type="term" value="C:cytoplasm"/>
    <property type="evidence" value="ECO:0007669"/>
    <property type="project" value="TreeGrafter"/>
</dbReference>
<dbReference type="AlphaFoldDB" id="A0A329SFF2"/>
<dbReference type="STRING" id="29920.A0A329SFF2"/>
<evidence type="ECO:0000259" key="10">
    <source>
        <dbReference type="PROSITE" id="PS51462"/>
    </source>
</evidence>
<feature type="signal peptide" evidence="9">
    <location>
        <begin position="1"/>
        <end position="18"/>
    </location>
</feature>
<gene>
    <name evidence="11" type="ORF">PC110_g8318</name>
</gene>
<evidence type="ECO:0000256" key="4">
    <source>
        <dbReference type="ARBA" id="ARBA00022525"/>
    </source>
</evidence>
<evidence type="ECO:0000256" key="9">
    <source>
        <dbReference type="RuleBase" id="RU367124"/>
    </source>
</evidence>
<dbReference type="Gene3D" id="3.90.79.10">
    <property type="entry name" value="Nucleoside Triphosphate Pyrophosphohydrolase"/>
    <property type="match status" value="1"/>
</dbReference>
<dbReference type="GO" id="GO:0046872">
    <property type="term" value="F:metal ion binding"/>
    <property type="evidence" value="ECO:0007669"/>
    <property type="project" value="UniProtKB-KW"/>
</dbReference>
<sequence>MRVLQLIALIALASSCAAASAATDSDTTGVAKIKTGVDVPSRVLAANHKQTKRSLRRYEDEERGIPISDKLDDVVSKVDDVVGVAGKEAKATSKWEALIKKNADKITAIAARAKKLSVKSTQVDEVAEMAARSALVTKLSERYNYADKLSLSALKQLDEIEKVRLVDIEKGIKGTKTTANGMRRDITTFEGMKTAPKKYLESHVGRNQQRFGKDGSRLLSANVVTRLNEKGEKQILLISSSNPKKGDFLLPKGGWDKGENIKKAALREVIEEGGVGGQLAHGLGKVKFQEGADKYTYYAYLMKSSTVYDDWSESIRYRLWVSMDEAIEMLAGRPNMAEVVKRAQHVDNKIKAGILPEVNPGLAKVKLDGTT</sequence>
<evidence type="ECO:0000313" key="12">
    <source>
        <dbReference type="Proteomes" id="UP000251314"/>
    </source>
</evidence>
<dbReference type="EMBL" id="MJFZ01000170">
    <property type="protein sequence ID" value="RAW35400.1"/>
    <property type="molecule type" value="Genomic_DNA"/>
</dbReference>
<name>A0A329SFF2_9STRA</name>
<keyword evidence="4 9" id="KW-0964">Secreted</keyword>
<comment type="similarity">
    <text evidence="3 9">Belongs to the RxLR effector family.</text>
</comment>
<reference evidence="11 12" key="1">
    <citation type="submission" date="2018-01" db="EMBL/GenBank/DDBJ databases">
        <title>Draft genome of the strawberry crown rot pathogen Phytophthora cactorum.</title>
        <authorList>
            <person name="Armitage A.D."/>
            <person name="Lysoe E."/>
            <person name="Nellist C.F."/>
            <person name="Harrison R.J."/>
            <person name="Brurberg M.B."/>
        </authorList>
    </citation>
    <scope>NUCLEOTIDE SEQUENCE [LARGE SCALE GENOMIC DNA]</scope>
    <source>
        <strain evidence="11 12">10300</strain>
    </source>
</reference>